<keyword evidence="2" id="KW-1185">Reference proteome</keyword>
<evidence type="ECO:0000313" key="2">
    <source>
        <dbReference type="Proteomes" id="UP001592531"/>
    </source>
</evidence>
<dbReference type="Proteomes" id="UP001592531">
    <property type="component" value="Unassembled WGS sequence"/>
</dbReference>
<organism evidence="1 2">
    <name type="scientific">Streptacidiphilus cavernicola</name>
    <dbReference type="NCBI Taxonomy" id="3342716"/>
    <lineage>
        <taxon>Bacteria</taxon>
        <taxon>Bacillati</taxon>
        <taxon>Actinomycetota</taxon>
        <taxon>Actinomycetes</taxon>
        <taxon>Kitasatosporales</taxon>
        <taxon>Streptomycetaceae</taxon>
        <taxon>Streptacidiphilus</taxon>
    </lineage>
</organism>
<comment type="caution">
    <text evidence="1">The sequence shown here is derived from an EMBL/GenBank/DDBJ whole genome shotgun (WGS) entry which is preliminary data.</text>
</comment>
<name>A0ABV6VPN9_9ACTN</name>
<dbReference type="EMBL" id="JBHFAB010000002">
    <property type="protein sequence ID" value="MFC1415707.1"/>
    <property type="molecule type" value="Genomic_DNA"/>
</dbReference>
<gene>
    <name evidence="1" type="ORF">ACEZDE_03475</name>
</gene>
<protein>
    <submittedName>
        <fullName evidence="1">Uncharacterized protein</fullName>
    </submittedName>
</protein>
<sequence>MTRSGKRKRHLTIDDRTYLWSLRHTHHALADGTCEDCCETLSIRSLEGRGGLRIHFPYGPDWLVPDGYPQPSGTVGTRDGRTLNLHEPGTVRALLDEAIRHGLNPGEPTTEELDGWTLFDAVHKTISLIRR</sequence>
<dbReference type="RefSeq" id="WP_380531879.1">
    <property type="nucleotide sequence ID" value="NZ_JBHFAB010000002.1"/>
</dbReference>
<accession>A0ABV6VPN9</accession>
<evidence type="ECO:0000313" key="1">
    <source>
        <dbReference type="EMBL" id="MFC1415707.1"/>
    </source>
</evidence>
<proteinExistence type="predicted"/>
<reference evidence="1 2" key="1">
    <citation type="submission" date="2024-09" db="EMBL/GenBank/DDBJ databases">
        <authorList>
            <person name="Lee S.D."/>
        </authorList>
    </citation>
    <scope>NUCLEOTIDE SEQUENCE [LARGE SCALE GENOMIC DNA]</scope>
    <source>
        <strain evidence="1 2">N8-3</strain>
    </source>
</reference>